<dbReference type="AlphaFoldDB" id="A0AAE0ZHR2"/>
<reference evidence="1" key="1">
    <citation type="journal article" date="2023" name="G3 (Bethesda)">
        <title>A reference genome for the long-term kleptoplast-retaining sea slug Elysia crispata morphotype clarki.</title>
        <authorList>
            <person name="Eastman K.E."/>
            <person name="Pendleton A.L."/>
            <person name="Shaikh M.A."/>
            <person name="Suttiyut T."/>
            <person name="Ogas R."/>
            <person name="Tomko P."/>
            <person name="Gavelis G."/>
            <person name="Widhalm J.R."/>
            <person name="Wisecaver J.H."/>
        </authorList>
    </citation>
    <scope>NUCLEOTIDE SEQUENCE</scope>
    <source>
        <strain evidence="1">ECLA1</strain>
    </source>
</reference>
<dbReference type="EMBL" id="JAWDGP010004039">
    <property type="protein sequence ID" value="KAK3768582.1"/>
    <property type="molecule type" value="Genomic_DNA"/>
</dbReference>
<evidence type="ECO:0000313" key="1">
    <source>
        <dbReference type="EMBL" id="KAK3768582.1"/>
    </source>
</evidence>
<comment type="caution">
    <text evidence="1">The sequence shown here is derived from an EMBL/GenBank/DDBJ whole genome shotgun (WGS) entry which is preliminary data.</text>
</comment>
<evidence type="ECO:0000313" key="2">
    <source>
        <dbReference type="Proteomes" id="UP001283361"/>
    </source>
</evidence>
<dbReference type="Proteomes" id="UP001283361">
    <property type="component" value="Unassembled WGS sequence"/>
</dbReference>
<organism evidence="1 2">
    <name type="scientific">Elysia crispata</name>
    <name type="common">lettuce slug</name>
    <dbReference type="NCBI Taxonomy" id="231223"/>
    <lineage>
        <taxon>Eukaryota</taxon>
        <taxon>Metazoa</taxon>
        <taxon>Spiralia</taxon>
        <taxon>Lophotrochozoa</taxon>
        <taxon>Mollusca</taxon>
        <taxon>Gastropoda</taxon>
        <taxon>Heterobranchia</taxon>
        <taxon>Euthyneura</taxon>
        <taxon>Panpulmonata</taxon>
        <taxon>Sacoglossa</taxon>
        <taxon>Placobranchoidea</taxon>
        <taxon>Plakobranchidae</taxon>
        <taxon>Elysia</taxon>
    </lineage>
</organism>
<protein>
    <submittedName>
        <fullName evidence="1">Uncharacterized protein</fullName>
    </submittedName>
</protein>
<keyword evidence="2" id="KW-1185">Reference proteome</keyword>
<accession>A0AAE0ZHR2</accession>
<name>A0AAE0ZHR2_9GAST</name>
<gene>
    <name evidence="1" type="ORF">RRG08_002413</name>
</gene>
<proteinExistence type="predicted"/>
<sequence>MREVSLSRAATQPAASFTPFGAEGERCEMEINVTEHHRNFTFSPGHQRGSRACLPLGGSSKTEQRVRLATSKAVKDLKLGMKRLIPLNSLGPNISTTQRISLVQKMRHFGEMVDCLQSDAVVFSEPSSRRIAMWSSILL</sequence>